<evidence type="ECO:0000256" key="2">
    <source>
        <dbReference type="ARBA" id="ARBA00022737"/>
    </source>
</evidence>
<keyword evidence="5" id="KW-1185">Reference proteome</keyword>
<sequence>MFREGLIALLAISGLTHCPLNPPNLGDFKSSSPQRGIARWGVRGAKPNKLRKSYISSTTVILTMATGIVYPVTIGRSHSQQPLLAQSWQEAQLTQVISGHRSDVNSLAISPDSQTLISSSKDKTIKFWNLRDGRLQRTIKDFTRTPSSLVISADGKRLAAATERQINIWNLETGAPPRTLKGHTGIVRSIAISPDGKILVSGSPDKTVMVWDLLTGKTLGTITEHSDWVTAVAISPDGKHLVSASGGSDRSIKIWDLSTLELRKTISKQPRFLILPLVKIATS</sequence>
<dbReference type="PRINTS" id="PR00320">
    <property type="entry name" value="GPROTEINBRPT"/>
</dbReference>
<feature type="repeat" description="WD" evidence="3">
    <location>
        <begin position="180"/>
        <end position="221"/>
    </location>
</feature>
<proteinExistence type="predicted"/>
<reference evidence="4 5" key="1">
    <citation type="submission" date="2016-10" db="EMBL/GenBank/DDBJ databases">
        <title>Comparative genomics uncovers the prolific and rare metabolic potential of the cyanobacterial genus Moorea.</title>
        <authorList>
            <person name="Leao T."/>
            <person name="Castelao G."/>
            <person name="Korobeynikov A."/>
            <person name="Monroe E.A."/>
            <person name="Podell S."/>
            <person name="Glukhov E."/>
            <person name="Allen E."/>
            <person name="Gerwick W.H."/>
            <person name="Gerwick L."/>
        </authorList>
    </citation>
    <scope>NUCLEOTIDE SEQUENCE [LARGE SCALE GENOMIC DNA]</scope>
    <source>
        <strain evidence="4 5">PNG5-198</strain>
    </source>
</reference>
<dbReference type="InterPro" id="IPR015943">
    <property type="entry name" value="WD40/YVTN_repeat-like_dom_sf"/>
</dbReference>
<dbReference type="SUPFAM" id="SSF50998">
    <property type="entry name" value="Quinoprotein alcohol dehydrogenase-like"/>
    <property type="match status" value="1"/>
</dbReference>
<feature type="repeat" description="WD" evidence="3">
    <location>
        <begin position="97"/>
        <end position="138"/>
    </location>
</feature>
<evidence type="ECO:0000256" key="1">
    <source>
        <dbReference type="ARBA" id="ARBA00022574"/>
    </source>
</evidence>
<dbReference type="EMBL" id="MKZS01000001">
    <property type="protein sequence ID" value="OLT58494.1"/>
    <property type="molecule type" value="Genomic_DNA"/>
</dbReference>
<keyword evidence="1 3" id="KW-0853">WD repeat</keyword>
<dbReference type="InterPro" id="IPR001680">
    <property type="entry name" value="WD40_rpt"/>
</dbReference>
<evidence type="ECO:0000313" key="5">
    <source>
        <dbReference type="Proteomes" id="UP000186657"/>
    </source>
</evidence>
<dbReference type="AlphaFoldDB" id="A0A1U7MXV1"/>
<evidence type="ECO:0000313" key="4">
    <source>
        <dbReference type="EMBL" id="OLT58494.1"/>
    </source>
</evidence>
<accession>A0A1U7MXV1</accession>
<dbReference type="PANTHER" id="PTHR19848">
    <property type="entry name" value="WD40 REPEAT PROTEIN"/>
    <property type="match status" value="1"/>
</dbReference>
<gene>
    <name evidence="4" type="ORF">BJP37_04970</name>
</gene>
<dbReference type="InterPro" id="IPR011047">
    <property type="entry name" value="Quinoprotein_ADH-like_sf"/>
</dbReference>
<dbReference type="PANTHER" id="PTHR19848:SF8">
    <property type="entry name" value="F-BOX AND WD REPEAT DOMAIN CONTAINING 7"/>
    <property type="match status" value="1"/>
</dbReference>
<dbReference type="InterPro" id="IPR020472">
    <property type="entry name" value="WD40_PAC1"/>
</dbReference>
<dbReference type="CDD" id="cd00200">
    <property type="entry name" value="WD40"/>
    <property type="match status" value="1"/>
</dbReference>
<feature type="repeat" description="WD" evidence="3">
    <location>
        <begin position="222"/>
        <end position="265"/>
    </location>
</feature>
<keyword evidence="2" id="KW-0677">Repeat</keyword>
<evidence type="ECO:0000256" key="3">
    <source>
        <dbReference type="PROSITE-ProRule" id="PRU00221"/>
    </source>
</evidence>
<dbReference type="InterPro" id="IPR019775">
    <property type="entry name" value="WD40_repeat_CS"/>
</dbReference>
<dbReference type="Pfam" id="PF00400">
    <property type="entry name" value="WD40"/>
    <property type="match status" value="3"/>
</dbReference>
<organism evidence="4 5">
    <name type="scientific">Moorena bouillonii PNG</name>
    <dbReference type="NCBI Taxonomy" id="568701"/>
    <lineage>
        <taxon>Bacteria</taxon>
        <taxon>Bacillati</taxon>
        <taxon>Cyanobacteriota</taxon>
        <taxon>Cyanophyceae</taxon>
        <taxon>Coleofasciculales</taxon>
        <taxon>Coleofasciculaceae</taxon>
        <taxon>Moorena</taxon>
    </lineage>
</organism>
<dbReference type="PROSITE" id="PS50082">
    <property type="entry name" value="WD_REPEATS_2"/>
    <property type="match status" value="3"/>
</dbReference>
<comment type="caution">
    <text evidence="4">The sequence shown here is derived from an EMBL/GenBank/DDBJ whole genome shotgun (WGS) entry which is preliminary data.</text>
</comment>
<protein>
    <submittedName>
        <fullName evidence="4">Uncharacterized protein</fullName>
    </submittedName>
</protein>
<dbReference type="Proteomes" id="UP000186657">
    <property type="component" value="Unassembled WGS sequence"/>
</dbReference>
<dbReference type="Gene3D" id="2.130.10.10">
    <property type="entry name" value="YVTN repeat-like/Quinoprotein amine dehydrogenase"/>
    <property type="match status" value="2"/>
</dbReference>
<dbReference type="SMART" id="SM00320">
    <property type="entry name" value="WD40"/>
    <property type="match status" value="4"/>
</dbReference>
<dbReference type="PROSITE" id="PS00678">
    <property type="entry name" value="WD_REPEATS_1"/>
    <property type="match status" value="3"/>
</dbReference>
<name>A0A1U7MXV1_9CYAN</name>
<dbReference type="PROSITE" id="PS50294">
    <property type="entry name" value="WD_REPEATS_REGION"/>
    <property type="match status" value="3"/>
</dbReference>